<gene>
    <name evidence="1" type="ORF">Ae201684_015390</name>
</gene>
<accession>A0A6G0WGK4</accession>
<proteinExistence type="predicted"/>
<reference evidence="1 2" key="1">
    <citation type="submission" date="2019-07" db="EMBL/GenBank/DDBJ databases">
        <title>Genomics analysis of Aphanomyces spp. identifies a new class of oomycete effector associated with host adaptation.</title>
        <authorList>
            <person name="Gaulin E."/>
        </authorList>
    </citation>
    <scope>NUCLEOTIDE SEQUENCE [LARGE SCALE GENOMIC DNA]</scope>
    <source>
        <strain evidence="1 2">ATCC 201684</strain>
    </source>
</reference>
<dbReference type="AlphaFoldDB" id="A0A6G0WGK4"/>
<organism evidence="1 2">
    <name type="scientific">Aphanomyces euteiches</name>
    <dbReference type="NCBI Taxonomy" id="100861"/>
    <lineage>
        <taxon>Eukaryota</taxon>
        <taxon>Sar</taxon>
        <taxon>Stramenopiles</taxon>
        <taxon>Oomycota</taxon>
        <taxon>Saprolegniomycetes</taxon>
        <taxon>Saprolegniales</taxon>
        <taxon>Verrucalvaceae</taxon>
        <taxon>Aphanomyces</taxon>
    </lineage>
</organism>
<name>A0A6G0WGK4_9STRA</name>
<evidence type="ECO:0000313" key="2">
    <source>
        <dbReference type="Proteomes" id="UP000481153"/>
    </source>
</evidence>
<comment type="caution">
    <text evidence="1">The sequence shown here is derived from an EMBL/GenBank/DDBJ whole genome shotgun (WGS) entry which is preliminary data.</text>
</comment>
<evidence type="ECO:0000313" key="1">
    <source>
        <dbReference type="EMBL" id="KAF0726274.1"/>
    </source>
</evidence>
<dbReference type="Proteomes" id="UP000481153">
    <property type="component" value="Unassembled WGS sequence"/>
</dbReference>
<keyword evidence="2" id="KW-1185">Reference proteome</keyword>
<protein>
    <submittedName>
        <fullName evidence="1">Uncharacterized protein</fullName>
    </submittedName>
</protein>
<sequence>MCDDDICSALLCGTLCGCCCATAAEQEPSTIRPTTRCCSNRSTRHGPPISLSSIRPSATVCGSVRRPLLQSQLKPPPLVTLDSP</sequence>
<dbReference type="EMBL" id="VJMJ01000219">
    <property type="protein sequence ID" value="KAF0726274.1"/>
    <property type="molecule type" value="Genomic_DNA"/>
</dbReference>